<accession>A0ABM0JJV7</accession>
<feature type="disulfide bond" evidence="9">
    <location>
        <begin position="2771"/>
        <end position="2780"/>
    </location>
</feature>
<feature type="domain" description="HYR" evidence="17">
    <location>
        <begin position="2249"/>
        <end position="2337"/>
    </location>
</feature>
<feature type="domain" description="Sushi" evidence="18">
    <location>
        <begin position="809"/>
        <end position="867"/>
    </location>
</feature>
<dbReference type="SMART" id="SM00042">
    <property type="entry name" value="CUB"/>
    <property type="match status" value="2"/>
</dbReference>
<feature type="domain" description="HYR" evidence="17">
    <location>
        <begin position="3463"/>
        <end position="3543"/>
    </location>
</feature>
<dbReference type="RefSeq" id="XP_005095363.1">
    <property type="nucleotide sequence ID" value="XM_005095306.3"/>
</dbReference>
<protein>
    <submittedName>
        <fullName evidence="20">Uncharacterized protein LOC101864054</fullName>
    </submittedName>
</protein>
<organism evidence="19 20">
    <name type="scientific">Aplysia californica</name>
    <name type="common">California sea hare</name>
    <dbReference type="NCBI Taxonomy" id="6500"/>
    <lineage>
        <taxon>Eukaryota</taxon>
        <taxon>Metazoa</taxon>
        <taxon>Spiralia</taxon>
        <taxon>Lophotrochozoa</taxon>
        <taxon>Mollusca</taxon>
        <taxon>Gastropoda</taxon>
        <taxon>Heterobranchia</taxon>
        <taxon>Euthyneura</taxon>
        <taxon>Tectipleura</taxon>
        <taxon>Aplysiida</taxon>
        <taxon>Aplysioidea</taxon>
        <taxon>Aplysiidae</taxon>
        <taxon>Aplysia</taxon>
    </lineage>
</organism>
<evidence type="ECO:0000313" key="20">
    <source>
        <dbReference type="RefSeq" id="XP_005095363.1"/>
    </source>
</evidence>
<dbReference type="Pfam" id="PF00431">
    <property type="entry name" value="CUB"/>
    <property type="match status" value="2"/>
</dbReference>
<feature type="domain" description="EGF-like" evidence="15">
    <location>
        <begin position="2936"/>
        <end position="2972"/>
    </location>
</feature>
<dbReference type="InterPro" id="IPR035976">
    <property type="entry name" value="Sushi/SCR/CCP_sf"/>
</dbReference>
<dbReference type="InterPro" id="IPR011641">
    <property type="entry name" value="Tyr-kin_ephrin_A/B_rcpt-like"/>
</dbReference>
<evidence type="ECO:0000313" key="19">
    <source>
        <dbReference type="Proteomes" id="UP000694888"/>
    </source>
</evidence>
<feature type="domain" description="EGF-like" evidence="15">
    <location>
        <begin position="2860"/>
        <end position="2896"/>
    </location>
</feature>
<feature type="disulfide bond" evidence="9">
    <location>
        <begin position="2848"/>
        <end position="2857"/>
    </location>
</feature>
<dbReference type="PROSITE" id="PS50026">
    <property type="entry name" value="EGF_3"/>
    <property type="match status" value="15"/>
</dbReference>
<dbReference type="InterPro" id="IPR023415">
    <property type="entry name" value="LDLR_class-A_CS"/>
</dbReference>
<feature type="domain" description="EGF-like" evidence="15">
    <location>
        <begin position="3014"/>
        <end position="3050"/>
    </location>
</feature>
<dbReference type="PROSITE" id="PS00022">
    <property type="entry name" value="EGF_1"/>
    <property type="match status" value="14"/>
</dbReference>
<dbReference type="Pfam" id="PF00084">
    <property type="entry name" value="Sushi"/>
    <property type="match status" value="5"/>
</dbReference>
<feature type="disulfide bond" evidence="9">
    <location>
        <begin position="2886"/>
        <end position="2895"/>
    </location>
</feature>
<evidence type="ECO:0000256" key="13">
    <source>
        <dbReference type="SAM" id="Phobius"/>
    </source>
</evidence>
<dbReference type="SUPFAM" id="SSF57184">
    <property type="entry name" value="Growth factor receptor domain"/>
    <property type="match status" value="5"/>
</dbReference>
<feature type="disulfide bond" evidence="9">
    <location>
        <begin position="3117"/>
        <end position="3126"/>
    </location>
</feature>
<proteinExistence type="predicted"/>
<evidence type="ECO:0000256" key="5">
    <source>
        <dbReference type="ARBA" id="ARBA00022989"/>
    </source>
</evidence>
<comment type="caution">
    <text evidence="9">Lacks conserved residue(s) required for the propagation of feature annotation.</text>
</comment>
<keyword evidence="1 9" id="KW-0245">EGF-like domain</keyword>
<feature type="domain" description="CUB" evidence="14">
    <location>
        <begin position="271"/>
        <end position="380"/>
    </location>
</feature>
<feature type="disulfide bond" evidence="11">
    <location>
        <begin position="838"/>
        <end position="865"/>
    </location>
</feature>
<feature type="disulfide bond" evidence="9">
    <location>
        <begin position="2924"/>
        <end position="2933"/>
    </location>
</feature>
<dbReference type="PROSITE" id="PS50923">
    <property type="entry name" value="SUSHI"/>
    <property type="match status" value="8"/>
</dbReference>
<dbReference type="PROSITE" id="PS50825">
    <property type="entry name" value="HYR"/>
    <property type="match status" value="2"/>
</dbReference>
<evidence type="ECO:0000256" key="1">
    <source>
        <dbReference type="ARBA" id="ARBA00022536"/>
    </source>
</evidence>
<dbReference type="Gene3D" id="2.10.25.10">
    <property type="entry name" value="Laminin"/>
    <property type="match status" value="15"/>
</dbReference>
<dbReference type="InterPro" id="IPR018097">
    <property type="entry name" value="EGF_Ca-bd_CS"/>
</dbReference>
<dbReference type="InterPro" id="IPR000436">
    <property type="entry name" value="Sushi_SCR_CCP_dom"/>
</dbReference>
<feature type="domain" description="EGF-like" evidence="15">
    <location>
        <begin position="2706"/>
        <end position="2742"/>
    </location>
</feature>
<feature type="region of interest" description="Disordered" evidence="12">
    <location>
        <begin position="1510"/>
        <end position="1554"/>
    </location>
</feature>
<feature type="domain" description="EGF-like" evidence="15">
    <location>
        <begin position="2822"/>
        <end position="2858"/>
    </location>
</feature>
<evidence type="ECO:0000259" key="17">
    <source>
        <dbReference type="PROSITE" id="PS50825"/>
    </source>
</evidence>
<dbReference type="InterPro" id="IPR001304">
    <property type="entry name" value="C-type_lectin-like"/>
</dbReference>
<feature type="compositionally biased region" description="Low complexity" evidence="12">
    <location>
        <begin position="1516"/>
        <end position="1539"/>
    </location>
</feature>
<feature type="transmembrane region" description="Helical" evidence="13">
    <location>
        <begin position="20"/>
        <end position="42"/>
    </location>
</feature>
<dbReference type="Pfam" id="PF02494">
    <property type="entry name" value="HYR"/>
    <property type="match status" value="2"/>
</dbReference>
<feature type="disulfide bond" evidence="8">
    <location>
        <begin position="523"/>
        <end position="550"/>
    </location>
</feature>
<dbReference type="CDD" id="cd00033">
    <property type="entry name" value="CCP"/>
    <property type="match status" value="6"/>
</dbReference>
<feature type="disulfide bond" evidence="9">
    <location>
        <begin position="3040"/>
        <end position="3049"/>
    </location>
</feature>
<feature type="domain" description="EGF-like" evidence="15">
    <location>
        <begin position="3091"/>
        <end position="3127"/>
    </location>
</feature>
<dbReference type="SMART" id="SM00192">
    <property type="entry name" value="LDLa"/>
    <property type="match status" value="1"/>
</dbReference>
<keyword evidence="3" id="KW-0732">Signal</keyword>
<evidence type="ECO:0000256" key="3">
    <source>
        <dbReference type="ARBA" id="ARBA00022729"/>
    </source>
</evidence>
<feature type="disulfide bond" evidence="9">
    <location>
        <begin position="3232"/>
        <end position="3241"/>
    </location>
</feature>
<evidence type="ECO:0000256" key="8">
    <source>
        <dbReference type="PROSITE-ProRule" id="PRU00059"/>
    </source>
</evidence>
<feature type="domain" description="EGF-like" evidence="15">
    <location>
        <begin position="2898"/>
        <end position="2934"/>
    </location>
</feature>
<dbReference type="InterPro" id="IPR013320">
    <property type="entry name" value="ConA-like_dom_sf"/>
</dbReference>
<dbReference type="InterPro" id="IPR049883">
    <property type="entry name" value="NOTCH1_EGF-like"/>
</dbReference>
<feature type="domain" description="EGF-like" evidence="15">
    <location>
        <begin position="2744"/>
        <end position="2781"/>
    </location>
</feature>
<feature type="disulfide bond" evidence="9">
    <location>
        <begin position="3002"/>
        <end position="3011"/>
    </location>
</feature>
<evidence type="ECO:0000256" key="2">
    <source>
        <dbReference type="ARBA" id="ARBA00022692"/>
    </source>
</evidence>
<dbReference type="SUPFAM" id="SSF49854">
    <property type="entry name" value="Spermadhesin, CUB domain"/>
    <property type="match status" value="2"/>
</dbReference>
<feature type="domain" description="EGF-like" evidence="15">
    <location>
        <begin position="3167"/>
        <end position="3203"/>
    </location>
</feature>
<dbReference type="PROSITE" id="PS01187">
    <property type="entry name" value="EGF_CA"/>
    <property type="match status" value="3"/>
</dbReference>
<dbReference type="Gene3D" id="2.60.120.290">
    <property type="entry name" value="Spermadhesin, CUB domain"/>
    <property type="match status" value="2"/>
</dbReference>
<dbReference type="Pfam" id="PF07699">
    <property type="entry name" value="Ephrin_rec_like"/>
    <property type="match status" value="7"/>
</dbReference>
<keyword evidence="13" id="KW-0472">Membrane</keyword>
<dbReference type="InterPro" id="IPR000859">
    <property type="entry name" value="CUB_dom"/>
</dbReference>
<keyword evidence="5 13" id="KW-1133">Transmembrane helix</keyword>
<feature type="disulfide bond" evidence="9">
    <location>
        <begin position="2808"/>
        <end position="2817"/>
    </location>
</feature>
<dbReference type="SUPFAM" id="SSF57424">
    <property type="entry name" value="LDL receptor-like module"/>
    <property type="match status" value="1"/>
</dbReference>
<dbReference type="InterPro" id="IPR016187">
    <property type="entry name" value="CTDL_fold"/>
</dbReference>
<dbReference type="Gene3D" id="2.10.50.10">
    <property type="entry name" value="Tumor Necrosis Factor Receptor, subunit A, domain 2"/>
    <property type="match status" value="6"/>
</dbReference>
<dbReference type="GeneID" id="101864054"/>
<feature type="domain" description="Sushi" evidence="18">
    <location>
        <begin position="635"/>
        <end position="693"/>
    </location>
</feature>
<feature type="domain" description="EGF-like" evidence="15">
    <location>
        <begin position="3205"/>
        <end position="3242"/>
    </location>
</feature>
<keyword evidence="6 9" id="KW-1015">Disulfide bond</keyword>
<dbReference type="SUPFAM" id="SSF49899">
    <property type="entry name" value="Concanavalin A-like lectins/glucanases"/>
    <property type="match status" value="1"/>
</dbReference>
<feature type="domain" description="C-type lectin" evidence="16">
    <location>
        <begin position="73"/>
        <end position="218"/>
    </location>
</feature>
<evidence type="ECO:0000259" key="15">
    <source>
        <dbReference type="PROSITE" id="PS50026"/>
    </source>
</evidence>
<feature type="domain" description="EGF-like" evidence="15">
    <location>
        <begin position="3980"/>
        <end position="4020"/>
    </location>
</feature>
<feature type="disulfide bond" evidence="9">
    <location>
        <begin position="2962"/>
        <end position="2971"/>
    </location>
</feature>
<dbReference type="InterPro" id="IPR003410">
    <property type="entry name" value="HYR_dom"/>
</dbReference>
<feature type="domain" description="Sushi" evidence="18">
    <location>
        <begin position="3544"/>
        <end position="3609"/>
    </location>
</feature>
<reference evidence="20" key="1">
    <citation type="submission" date="2025-08" db="UniProtKB">
        <authorList>
            <consortium name="RefSeq"/>
        </authorList>
    </citation>
    <scope>IDENTIFICATION</scope>
</reference>
<evidence type="ECO:0000256" key="10">
    <source>
        <dbReference type="PROSITE-ProRule" id="PRU00124"/>
    </source>
</evidence>
<feature type="disulfide bond" evidence="9">
    <location>
        <begin position="2787"/>
        <end position="2797"/>
    </location>
</feature>
<feature type="disulfide bond" evidence="10">
    <location>
        <begin position="240"/>
        <end position="255"/>
    </location>
</feature>
<dbReference type="SMART" id="SM00179">
    <property type="entry name" value="EGF_CA"/>
    <property type="match status" value="15"/>
</dbReference>
<evidence type="ECO:0000256" key="11">
    <source>
        <dbReference type="PROSITE-ProRule" id="PRU00302"/>
    </source>
</evidence>
<evidence type="ECO:0000256" key="7">
    <source>
        <dbReference type="ARBA" id="ARBA00023180"/>
    </source>
</evidence>
<dbReference type="PANTHER" id="PTHR24033:SF224">
    <property type="entry name" value="C-TYPE LECTIN"/>
    <property type="match status" value="1"/>
</dbReference>
<dbReference type="CDD" id="cd00112">
    <property type="entry name" value="LDLa"/>
    <property type="match status" value="1"/>
</dbReference>
<feature type="domain" description="Sushi" evidence="18">
    <location>
        <begin position="694"/>
        <end position="750"/>
    </location>
</feature>
<dbReference type="Pfam" id="PF00057">
    <property type="entry name" value="Ldl_recept_a"/>
    <property type="match status" value="1"/>
</dbReference>
<evidence type="ECO:0000256" key="6">
    <source>
        <dbReference type="ARBA" id="ARBA00023157"/>
    </source>
</evidence>
<evidence type="ECO:0000259" key="16">
    <source>
        <dbReference type="PROSITE" id="PS50041"/>
    </source>
</evidence>
<dbReference type="InterPro" id="IPR001881">
    <property type="entry name" value="EGF-like_Ca-bd_dom"/>
</dbReference>
<keyword evidence="4" id="KW-0677">Repeat</keyword>
<dbReference type="InterPro" id="IPR013032">
    <property type="entry name" value="EGF-like_CS"/>
</dbReference>
<dbReference type="PROSITE" id="PS50041">
    <property type="entry name" value="C_TYPE_LECTIN_2"/>
    <property type="match status" value="1"/>
</dbReference>
<feature type="disulfide bond" evidence="11">
    <location>
        <begin position="1122"/>
        <end position="1149"/>
    </location>
</feature>
<dbReference type="Pfam" id="PF00008">
    <property type="entry name" value="EGF"/>
    <property type="match status" value="7"/>
</dbReference>
<feature type="disulfide bond" evidence="9">
    <location>
        <begin position="2983"/>
        <end position="3000"/>
    </location>
</feature>
<dbReference type="Gene3D" id="3.10.100.10">
    <property type="entry name" value="Mannose-Binding Protein A, subunit A"/>
    <property type="match status" value="1"/>
</dbReference>
<feature type="disulfide bond" evidence="9">
    <location>
        <begin position="3079"/>
        <end position="3088"/>
    </location>
</feature>
<dbReference type="InterPro" id="IPR000742">
    <property type="entry name" value="EGF"/>
</dbReference>
<name>A0ABM0JJV7_APLCA</name>
<dbReference type="PROSITE" id="PS00010">
    <property type="entry name" value="ASX_HYDROXYL"/>
    <property type="match status" value="9"/>
</dbReference>
<feature type="domain" description="Sushi" evidence="18">
    <location>
        <begin position="1094"/>
        <end position="1151"/>
    </location>
</feature>
<feature type="transmembrane region" description="Helical" evidence="13">
    <location>
        <begin position="4066"/>
        <end position="4093"/>
    </location>
</feature>
<dbReference type="SUPFAM" id="SSF57535">
    <property type="entry name" value="Complement control module/SCR domain"/>
    <property type="match status" value="8"/>
</dbReference>
<evidence type="ECO:0000259" key="18">
    <source>
        <dbReference type="PROSITE" id="PS50923"/>
    </source>
</evidence>
<feature type="domain" description="EGF-like" evidence="15">
    <location>
        <begin position="3052"/>
        <end position="3089"/>
    </location>
</feature>
<feature type="domain" description="Sushi" evidence="18">
    <location>
        <begin position="1027"/>
        <end position="1093"/>
    </location>
</feature>
<dbReference type="InterPro" id="IPR035914">
    <property type="entry name" value="Sperma_CUB_dom_sf"/>
</dbReference>
<dbReference type="Pfam" id="PF12661">
    <property type="entry name" value="hEGF"/>
    <property type="match status" value="1"/>
</dbReference>
<gene>
    <name evidence="20" type="primary">LOC101864054</name>
</gene>
<dbReference type="SMART" id="SM00032">
    <property type="entry name" value="CCP"/>
    <property type="match status" value="10"/>
</dbReference>
<keyword evidence="19" id="KW-1185">Reference proteome</keyword>
<dbReference type="CDD" id="cd00041">
    <property type="entry name" value="CUB"/>
    <property type="match status" value="2"/>
</dbReference>
<dbReference type="Pfam" id="PF07645">
    <property type="entry name" value="EGF_CA"/>
    <property type="match status" value="3"/>
</dbReference>
<keyword evidence="2 13" id="KW-0812">Transmembrane</keyword>
<dbReference type="Gene3D" id="2.60.120.200">
    <property type="match status" value="1"/>
</dbReference>
<dbReference type="Proteomes" id="UP000694888">
    <property type="component" value="Unplaced"/>
</dbReference>
<dbReference type="InterPro" id="IPR016186">
    <property type="entry name" value="C-type_lectin-like/link_sf"/>
</dbReference>
<feature type="domain" description="EGF-like" evidence="15">
    <location>
        <begin position="2974"/>
        <end position="3012"/>
    </location>
</feature>
<keyword evidence="7" id="KW-0325">Glycoprotein</keyword>
<dbReference type="PROSITE" id="PS50068">
    <property type="entry name" value="LDLRA_2"/>
    <property type="match status" value="1"/>
</dbReference>
<evidence type="ECO:0000256" key="4">
    <source>
        <dbReference type="ARBA" id="ARBA00022737"/>
    </source>
</evidence>
<dbReference type="InterPro" id="IPR009030">
    <property type="entry name" value="Growth_fac_rcpt_cys_sf"/>
</dbReference>
<dbReference type="CDD" id="cd00037">
    <property type="entry name" value="CLECT"/>
    <property type="match status" value="1"/>
</dbReference>
<feature type="disulfide bond" evidence="9">
    <location>
        <begin position="3193"/>
        <end position="3202"/>
    </location>
</feature>
<dbReference type="PROSITE" id="PS01180">
    <property type="entry name" value="CUB"/>
    <property type="match status" value="2"/>
</dbReference>
<dbReference type="SUPFAM" id="SSF57196">
    <property type="entry name" value="EGF/Laminin"/>
    <property type="match status" value="7"/>
</dbReference>
<feature type="domain" description="EGF-like" evidence="15">
    <location>
        <begin position="3129"/>
        <end position="3165"/>
    </location>
</feature>
<dbReference type="SMART" id="SM01411">
    <property type="entry name" value="Ephrin_rec_like"/>
    <property type="match status" value="8"/>
</dbReference>
<dbReference type="PROSITE" id="PS01186">
    <property type="entry name" value="EGF_2"/>
    <property type="match status" value="12"/>
</dbReference>
<dbReference type="InterPro" id="IPR036055">
    <property type="entry name" value="LDL_receptor-like_sf"/>
</dbReference>
<dbReference type="SUPFAM" id="SSF56436">
    <property type="entry name" value="C-type lectin-like"/>
    <property type="match status" value="1"/>
</dbReference>
<evidence type="ECO:0000256" key="12">
    <source>
        <dbReference type="SAM" id="MobiDB-lite"/>
    </source>
</evidence>
<dbReference type="InterPro" id="IPR051830">
    <property type="entry name" value="NOTCH_homolog"/>
</dbReference>
<dbReference type="PANTHER" id="PTHR24033">
    <property type="entry name" value="EGF-LIKE DOMAIN-CONTAINING PROTEIN"/>
    <property type="match status" value="1"/>
</dbReference>
<dbReference type="CDD" id="cd00054">
    <property type="entry name" value="EGF_CA"/>
    <property type="match status" value="12"/>
</dbReference>
<feature type="disulfide bond" evidence="9">
    <location>
        <begin position="3155"/>
        <end position="3164"/>
    </location>
</feature>
<dbReference type="InterPro" id="IPR000152">
    <property type="entry name" value="EGF-type_Asp/Asn_hydroxyl_site"/>
</dbReference>
<feature type="domain" description="Sushi" evidence="18">
    <location>
        <begin position="2338"/>
        <end position="2404"/>
    </location>
</feature>
<dbReference type="Gene3D" id="2.10.70.10">
    <property type="entry name" value="Complement Module, domain 1"/>
    <property type="match status" value="6"/>
</dbReference>
<evidence type="ECO:0000259" key="14">
    <source>
        <dbReference type="PROSITE" id="PS01180"/>
    </source>
</evidence>
<sequence length="4176" mass="456588">MARSVLDYFIRIQEIHKCSFHVRFTVFVLVLFLALGKFNFAISAEISRSSPTRHLGTQPTDALHHCPPGWTLKDTQCFKFVQALLSWVQAKKLCKSYGGDLVKIKSQCEQQWLSHFIVEHLDGGQTSGHAKDSVSPNDNPSILSAWIGFLRLPDKTFQWSNGQPAVEQDGFWALDGLGQGKNDPFSKQCCDMRRQMLSEVDLRWHLGDCEVPRSSVCALKACEEHSFLCDQRCIGQARVCDGLWDCLDGSDEADCGSDEVSLAPTTTSQHCGGLLRGYSGTFHSPNFPEHYPSFSKCIWKLEAPPSFIIKISIAALDVEEKYDSVTIYDGGEISPELSLAVYSGSVVQKEVKSSGSFVTVQFSADHAIEGKGFNISWQSVSQSQVGTSSRQLFAKQVESVLSFPVEGHLDQSSVVGHETFEWLISSPVQGSLLFLQISNISLSSGESIKIFDGRGSHDSLVVELTPNQSQALQHHESHLWHMQDLNALHIPQVIVSSGPHIYVQCIFKKGSLPKIAISYKMGCDVNSLSSAVLIRSPGYPSSKYPHDLNCSWNVPENNEGKTLSLLFMAPFVTEAGKDYVQVYASQIEQSDFLVENISGSLSPQYQRISSDRGFILRFISDATINRGRWAAIVSYECDLLSVLPPLRLNSTDTRFGAVVGYSCEDGFFRSGPESAVCGIMGEWYPAAKPVCKEISCGPPEIPHNSYLIDMSGVKYRDVAEFACYYGFQINSYNVATCGQHGWENIPSCEAVHCLKEAPPYGGNARAEDIVFGTVREFFCLSGRKLVGSKLSHCNITGVWTDVVPVCEVPQCPLVEHVVHGTTNVSAPTLVGETVTIICDKGYYSNGTELLTCLDSMEYDHPPPVCMDLDECAADSDPCSPHTCQNVPGGFNCFCDKGHQNPVNDSSLCVDINECETENGGCSHNCINSPGGHSCDCPDGLELYGGQYDKIGNLTLVPERTCITKCKRFMVSGGEVIYQNKPFPDGSFISGMTAFIKCPPGSFPNGNTEVTCLSGFGWSSAVTNCVDAVCSDPLPPVNGEVTVTNLSLGSTVVYTCNKGYTLVGNSWRLCVLIHGKPTEKYACGWSGEEPVCQEIACKVPAHPVNGAAFVDSLLYGSVAVFKCTCGYRLIGSSYAVCSEDGRWSDPVPFCESESCLHPDLPNYGSLAKFDVGFPVGSDVYFQCDKTGYKPQDYKPLRCLPFKKYRISDLSAFFKLAVNLSLVLSNNQTLSSNCLRLYEMSLQQSFQSWIQTLLTSCPDMQVSLKGNVFSNVNSSQIHQRFTVSLRSSENSSSSCLCGQTIMDFLTAAEDEITVRNITLLTMMGFDCPALEPDSQTNMSVWGDWSCGPGQRLLSKGGETCASTPFCVEDCIDDGIDTLELDEFVSKPSSYMDVSDEHSTNPTLTSLSVDKPVSTTLATTMMTEELLTTFSSALNPEREDITSVTTTSSATSNVPTFGGSDVLPTSRLPVTVSTSRPILGVSVRPSWPSSTTTKPPLFTPNHLTFFHSSTLDTWAEPNETSPPTTSSPDPTASSATTSTVETSDTKSLGTGSFRDEEMHKVTDTHFDVDIHEKDQAFQVSGVNCTGEQMQSGLNSGSGGDAKDIVNVTNCLTTHTLEKQETTVFQGPSVAAMDMTSPVYSVEVRDRMAGSFSNVTCIDAVHININAKVNELLREFGSQMGKLVCKSAPDSTLELTAGNIRFKSNRARLFIKFSITHSWSNRSSVEACGNQFRIYVASQLTKKFQKVEREVLPSECKFVKYSVHTFQLSYNGWTCHQGYSFDHSSFLCAQLTNKEDSFPSLITMSSSAISYTPSLVTPRLVLHFAGAFSPVRSRVEVNSSCIREYKNGLTAALSRLEPHVQSRFNHCPNVYIDITKNISVIVSRKRVIAYADVLLVPMNDTLDQDTMNKCARFVSLQFREPSQHLSTVTLKKEFLQRCPEVQLSAPLRMDTLSLGPHCVQGFVYDESNFKCMDETLPIYATSVEFTLSGTVEGIACETVVQNSVKQMVESVIRPLQDGVRRAQVCSSSKNLILLSGQGSLSFRPFGVTVFVPINVLSLAGIQSDVISCSNELHRSLKDYLVSPTRALQRSVLEKCNTNLEVPMDHTVAFTQWRCLGQSMYNPFTHRCQSQTTQVQDVRTKGLSISHRHRRHASSIHLRPQWNGTTPECRDVEPPSFIDCLDIPVKIVLGNPFPVPEYIQLPIAFDNSGLEPSITFEPAGFKVPYKFHKSMDVVVIATDATGNYARCNIQVLVVDKVPPSITCPLDLVLLHEEKATEGSKYTYISYDGAGVTAHDNSGKVSIHYDPPRGSTVVAAAIMNVTATANDWSGNTAKCSFFAKIQPTQCHSWSLPDPEGGRKTCTVASTNQGSLACAVSCDKNKDFAVQPPEQYVCRTSSVWQPHDRVPKCVDTVFPNFEVDLLFNFTYVGIGASTKTCRNLTLEPLQNYIRPIHPSNVCQTVMRNVDSVKMNITSNYKGMTEMVAVNINIKILIQVSTYQLEASPASWCGMQVLQAAANTLQNKTTVVAECGTLYLSPPYKQTGNVTCASGFGLVDNMCLECPRGAYIKDLLCHECPVGTFQPIPGQDRCHPCPRGFSTPSPGAVHSMACLEICRENTYSVTGLEPCIPCPVGTYQTLVGSVRCERCDTKVAGVPQSCKEICSPGSFSQTGGTPCTYCPVNTYAPDKGMTTCLECPDDKITVKIGSKDLNDCKARDLCDGDPCGLKGLCHRDGRNFICECLPGYSGPTCQVKDDKCSSRPCLHGGSCTTLANNGYSCHCAQGFTGRNCENIVDHCRSYPCQHGFCINAGSSFECHCFLGYQGKWCEARSNYSVCENISCANGGTAFDMGRYCECSCVDGFSGPLCETDIDDCLLNRCLNGGRCVDGLNTFSCHCPLGFTGDLCEQNIFDCSSSTCHNGSFCEDEINGYTCICPPGYTGRDCDIEVDDCLSLPCQNSGTCVKAGQDFHCLCAQGYTGSRCELPVDPCSPLPCSPDGTNTCENDEDAFKCTCLFGWNGTLCDERVLPCNSTPCENGGSCFDVGHSYFCSCPEGYTGPDCSVLVNPCEPSPCKNKAKCTTVHGRQFRCSCESGFSGPLCEENVDECAFHPCVNGATCVDLINDYLCRCPVGFTGQLCQFDIDECISQPCQHNSTCHEGLGDYTCECLPGYTGKQCSVEIDECDSFPCLNGATCVDGQGSFSCSCPERYTGTLCNEVVPGCKANSGCLNGGSCLITQTEELCVCTPYYLGPDCGKKKSPNYDLFFQGLMDQSHSSLDMSVENVQGFTLSLWVRFMDPQANVEYLSLTTDSGNETPYRNVLTLTGSTATLPYSAVQDIVNLDVNDGLWHHQCWLFGPSRWELYRDGEKFLHGQMSAFELGRRLQLALGHPLNTKEGQKFSGYFHGVNLYSYLLEETDIVNLSLSCQDDHLMSGDLFDWVTASYYFNNGPTEVIMPSTCQQNSCAVGQTAAQCGLVIDKSPPEVLRCPQTVIVTNEMGFAVVDWEEPEFSDNAGVVSVKQNYRAGQTLPQGHYVVFYVAYDAENNSAECFFDVFVRKFQCKDPSPPANGARVCGEWHHGRYCIPSCLPNFRFVTPTPPFYRCGLEGEWDPPNGMPFSFPACARTHPPAHIIYGGINFEGPGCTDSLETQLQAKLVRILTQLDTVIGLCDQDATCDYSQNLNVLCSEKEHLIQKRALTSTKKWARYQAEMEMRISQSLWHLGGSDTGSITEEILHAIKEDHSGDEFQLTSVDLNIKSQCQPGEILLSGHSLDKDECLECPAGHQVTERSKCSPCPVGTFRENGEELSCQRCPGSMTTYSAGATNRSQCLELCKPGSFYKRSDAKCVECSRGTYQDVAGQLDCKVCPEGQTTQAPGATHSTACSNLCGAGEEMSPMGQCQLCAKGSYRAGDGDSSYCLPCGYKWTTLGAGAVSVSQCSILKCEKGHYQDSELGTCLPCPLGTFQTSRGETECEPCGVGLTTTEPGATARSECEAGEVDECALQIHDCADNAQCVDLPQGFECKCNHGTSADGKNCIDICDSLCSELTSCGEQEESTIKNDIGLPCHCTVQVCRDQVLGSPTFHTLVIVSMTVTAVATLLLFIIIAACVYRRNKHEKEKKHVRIYREERELVAFTNEAFDSFPIHTTNVTLSVNRNNSSLFPVGANKMATRWHRQSFVSSVGLSCDDFESTDL</sequence>
<feature type="disulfide bond" evidence="11">
    <location>
        <begin position="779"/>
        <end position="806"/>
    </location>
</feature>
<feature type="domain" description="Sushi" evidence="18">
    <location>
        <begin position="751"/>
        <end position="808"/>
    </location>
</feature>
<keyword evidence="11" id="KW-0768">Sushi</keyword>
<dbReference type="Pfam" id="PF00059">
    <property type="entry name" value="Lectin_C"/>
    <property type="match status" value="1"/>
</dbReference>
<evidence type="ECO:0000256" key="9">
    <source>
        <dbReference type="PROSITE-ProRule" id="PRU00076"/>
    </source>
</evidence>
<dbReference type="SMART" id="SM00034">
    <property type="entry name" value="CLECT"/>
    <property type="match status" value="1"/>
</dbReference>
<feature type="domain" description="EGF-like" evidence="15">
    <location>
        <begin position="2783"/>
        <end position="2818"/>
    </location>
</feature>
<feature type="domain" description="CUB" evidence="14">
    <location>
        <begin position="523"/>
        <end position="642"/>
    </location>
</feature>
<dbReference type="PROSITE" id="PS01209">
    <property type="entry name" value="LDLRA_1"/>
    <property type="match status" value="1"/>
</dbReference>
<dbReference type="InterPro" id="IPR002172">
    <property type="entry name" value="LDrepeatLR_classA_rpt"/>
</dbReference>
<feature type="disulfide bond" evidence="9">
    <location>
        <begin position="2732"/>
        <end position="2741"/>
    </location>
</feature>
<dbReference type="SMART" id="SM00181">
    <property type="entry name" value="EGF"/>
    <property type="match status" value="17"/>
</dbReference>